<dbReference type="GO" id="GO:0000155">
    <property type="term" value="F:phosphorelay sensor kinase activity"/>
    <property type="evidence" value="ECO:0007669"/>
    <property type="project" value="InterPro"/>
</dbReference>
<dbReference type="InterPro" id="IPR043128">
    <property type="entry name" value="Rev_trsase/Diguanyl_cyclase"/>
</dbReference>
<name>A0A4Y6UXS8_SACBS</name>
<organism evidence="9 10">
    <name type="scientific">Saccharibacillus brassicae</name>
    <dbReference type="NCBI Taxonomy" id="2583377"/>
    <lineage>
        <taxon>Bacteria</taxon>
        <taxon>Bacillati</taxon>
        <taxon>Bacillota</taxon>
        <taxon>Bacilli</taxon>
        <taxon>Bacillales</taxon>
        <taxon>Paenibacillaceae</taxon>
        <taxon>Saccharibacillus</taxon>
    </lineage>
</organism>
<dbReference type="FunFam" id="3.30.70.270:FF:000001">
    <property type="entry name" value="Diguanylate cyclase domain protein"/>
    <property type="match status" value="1"/>
</dbReference>
<dbReference type="CDD" id="cd01949">
    <property type="entry name" value="GGDEF"/>
    <property type="match status" value="1"/>
</dbReference>
<dbReference type="OrthoDB" id="9759607at2"/>
<comment type="subcellular location">
    <subcellularLocation>
        <location evidence="1">Cell membrane</location>
        <topology evidence="1">Multi-pass membrane protein</topology>
    </subcellularLocation>
</comment>
<keyword evidence="3 7" id="KW-0812">Transmembrane</keyword>
<feature type="transmembrane region" description="Helical" evidence="7">
    <location>
        <begin position="75"/>
        <end position="102"/>
    </location>
</feature>
<dbReference type="PANTHER" id="PTHR45138:SF9">
    <property type="entry name" value="DIGUANYLATE CYCLASE DGCM-RELATED"/>
    <property type="match status" value="1"/>
</dbReference>
<evidence type="ECO:0000256" key="6">
    <source>
        <dbReference type="SAM" id="MobiDB-lite"/>
    </source>
</evidence>
<feature type="region of interest" description="Disordered" evidence="6">
    <location>
        <begin position="350"/>
        <end position="381"/>
    </location>
</feature>
<keyword evidence="5 7" id="KW-0472">Membrane</keyword>
<dbReference type="NCBIfam" id="TIGR00254">
    <property type="entry name" value="GGDEF"/>
    <property type="match status" value="1"/>
</dbReference>
<evidence type="ECO:0000256" key="1">
    <source>
        <dbReference type="ARBA" id="ARBA00004651"/>
    </source>
</evidence>
<proteinExistence type="predicted"/>
<dbReference type="AlphaFoldDB" id="A0A4Y6UXS8"/>
<evidence type="ECO:0000256" key="2">
    <source>
        <dbReference type="ARBA" id="ARBA00022475"/>
    </source>
</evidence>
<dbReference type="GO" id="GO:0005886">
    <property type="term" value="C:plasma membrane"/>
    <property type="evidence" value="ECO:0007669"/>
    <property type="project" value="UniProtKB-SubCell"/>
</dbReference>
<dbReference type="GO" id="GO:1902201">
    <property type="term" value="P:negative regulation of bacterial-type flagellum-dependent cell motility"/>
    <property type="evidence" value="ECO:0007669"/>
    <property type="project" value="TreeGrafter"/>
</dbReference>
<keyword evidence="10" id="KW-1185">Reference proteome</keyword>
<dbReference type="InterPro" id="IPR029787">
    <property type="entry name" value="Nucleotide_cyclase"/>
</dbReference>
<dbReference type="Proteomes" id="UP000316968">
    <property type="component" value="Chromosome"/>
</dbReference>
<feature type="domain" description="GGDEF" evidence="8">
    <location>
        <begin position="230"/>
        <end position="362"/>
    </location>
</feature>
<evidence type="ECO:0000313" key="10">
    <source>
        <dbReference type="Proteomes" id="UP000316968"/>
    </source>
</evidence>
<dbReference type="Pfam" id="PF00990">
    <property type="entry name" value="GGDEF"/>
    <property type="match status" value="1"/>
</dbReference>
<reference evidence="9 10" key="1">
    <citation type="submission" date="2019-06" db="EMBL/GenBank/DDBJ databases">
        <title>Saccharibacillus brassicae sp. nov., an endophytic bacterium isolated from Chinese cabbage seeds (Brassica pekinensis).</title>
        <authorList>
            <person name="Jiang L."/>
            <person name="Lee J."/>
            <person name="Kim S.W."/>
        </authorList>
    </citation>
    <scope>NUCLEOTIDE SEQUENCE [LARGE SCALE GENOMIC DNA]</scope>
    <source>
        <strain evidence="10">KCTC 43072 / ATSA2</strain>
    </source>
</reference>
<accession>A0A4Y6UXS8</accession>
<feature type="transmembrane region" description="Helical" evidence="7">
    <location>
        <begin position="5"/>
        <end position="23"/>
    </location>
</feature>
<dbReference type="InterPro" id="IPR000160">
    <property type="entry name" value="GGDEF_dom"/>
</dbReference>
<dbReference type="InterPro" id="IPR011620">
    <property type="entry name" value="Sig_transdc_His_kinase_LytS_TM"/>
</dbReference>
<dbReference type="PROSITE" id="PS50887">
    <property type="entry name" value="GGDEF"/>
    <property type="match status" value="1"/>
</dbReference>
<evidence type="ECO:0000256" key="4">
    <source>
        <dbReference type="ARBA" id="ARBA00022989"/>
    </source>
</evidence>
<dbReference type="KEGG" id="saca:FFV09_08180"/>
<feature type="transmembrane region" description="Helical" evidence="7">
    <location>
        <begin position="135"/>
        <end position="157"/>
    </location>
</feature>
<dbReference type="Pfam" id="PF07694">
    <property type="entry name" value="5TM-5TMR_LYT"/>
    <property type="match status" value="1"/>
</dbReference>
<gene>
    <name evidence="9" type="ORF">FFV09_08180</name>
</gene>
<dbReference type="InterPro" id="IPR050469">
    <property type="entry name" value="Diguanylate_Cyclase"/>
</dbReference>
<dbReference type="Gene3D" id="3.30.70.270">
    <property type="match status" value="1"/>
</dbReference>
<dbReference type="GO" id="GO:0071555">
    <property type="term" value="P:cell wall organization"/>
    <property type="evidence" value="ECO:0007669"/>
    <property type="project" value="InterPro"/>
</dbReference>
<protein>
    <submittedName>
        <fullName evidence="9">Diguanylate cyclase</fullName>
    </submittedName>
</protein>
<feature type="transmembrane region" description="Helical" evidence="7">
    <location>
        <begin position="108"/>
        <end position="128"/>
    </location>
</feature>
<keyword evidence="4 7" id="KW-1133">Transmembrane helix</keyword>
<evidence type="ECO:0000256" key="3">
    <source>
        <dbReference type="ARBA" id="ARBA00022692"/>
    </source>
</evidence>
<evidence type="ECO:0000259" key="8">
    <source>
        <dbReference type="PROSITE" id="PS50887"/>
    </source>
</evidence>
<dbReference type="GO" id="GO:0052621">
    <property type="term" value="F:diguanylate cyclase activity"/>
    <property type="evidence" value="ECO:0007669"/>
    <property type="project" value="TreeGrafter"/>
</dbReference>
<evidence type="ECO:0000313" key="9">
    <source>
        <dbReference type="EMBL" id="QDH20825.1"/>
    </source>
</evidence>
<dbReference type="SMART" id="SM00267">
    <property type="entry name" value="GGDEF"/>
    <property type="match status" value="1"/>
</dbReference>
<keyword evidence="2" id="KW-1003">Cell membrane</keyword>
<feature type="transmembrane region" description="Helical" evidence="7">
    <location>
        <begin position="163"/>
        <end position="183"/>
    </location>
</feature>
<evidence type="ECO:0000256" key="7">
    <source>
        <dbReference type="SAM" id="Phobius"/>
    </source>
</evidence>
<feature type="transmembrane region" description="Helical" evidence="7">
    <location>
        <begin position="43"/>
        <end position="63"/>
    </location>
</feature>
<evidence type="ECO:0000256" key="5">
    <source>
        <dbReference type="ARBA" id="ARBA00023136"/>
    </source>
</evidence>
<dbReference type="PANTHER" id="PTHR45138">
    <property type="entry name" value="REGULATORY COMPONENTS OF SENSORY TRANSDUCTION SYSTEM"/>
    <property type="match status" value="1"/>
</dbReference>
<dbReference type="GO" id="GO:0043709">
    <property type="term" value="P:cell adhesion involved in single-species biofilm formation"/>
    <property type="evidence" value="ECO:0007669"/>
    <property type="project" value="TreeGrafter"/>
</dbReference>
<sequence>MFKDLFVNFTILATLLFFGNVFFNRFRKSSWAVASASSAWLPWATGIALGLVGIVLMEFSFPIGRNSVVDLRQTAIIIAIYVAGIPGGLGAGLLIGVFRLFFFGEFGLSSYVGGTNAIVTFICVALVLRKGRLEPLRWAAAFAIQFVLLMISLYIMVGTTALHIIPVYSVIIAGTGVFTFFMLRHLNNSNELFAFMEDAAHRDFLTGLHNPRSFHFAYDRRMKRTLKNDEGFGLILLDIDHFKRVNDTHGHPAGDLVLQQLGKILMSCSPADSYCARNGGEEFAVVLDRREEDAVMRLAEKIRAAVESHAFLLDDGTKLKLTVSIGYGRTEEGSPRTLFRRVDDALYHAKESGRNRISKASSEIGSGESPPDSGSAPNPPS</sequence>
<dbReference type="EMBL" id="CP041217">
    <property type="protein sequence ID" value="QDH20825.1"/>
    <property type="molecule type" value="Genomic_DNA"/>
</dbReference>
<dbReference type="RefSeq" id="WP_141447374.1">
    <property type="nucleotide sequence ID" value="NZ_CP041217.1"/>
</dbReference>
<dbReference type="SUPFAM" id="SSF55073">
    <property type="entry name" value="Nucleotide cyclase"/>
    <property type="match status" value="1"/>
</dbReference>